<accession>A0A494YU54</accession>
<proteinExistence type="inferred from homology"/>
<dbReference type="InterPro" id="IPR029753">
    <property type="entry name" value="D-isomer_DH_CS"/>
</dbReference>
<reference evidence="7 8" key="1">
    <citation type="journal article" date="2016" name="Antonie Van Leeuwenhoek">
        <title>Lysinibacillus endophyticus sp. nov., an indole-3-acetic acid producing endophytic bacterium isolated from corn root (Zea mays cv. Xinken-5).</title>
        <authorList>
            <person name="Yu J."/>
            <person name="Guan X."/>
            <person name="Liu C."/>
            <person name="Xiang W."/>
            <person name="Yu Z."/>
            <person name="Liu X."/>
            <person name="Wang G."/>
        </authorList>
    </citation>
    <scope>NUCLEOTIDE SEQUENCE [LARGE SCALE GENOMIC DNA]</scope>
    <source>
        <strain evidence="7 8">DSM 100506</strain>
    </source>
</reference>
<dbReference type="PROSITE" id="PS00671">
    <property type="entry name" value="D_2_HYDROXYACID_DH_3"/>
    <property type="match status" value="1"/>
</dbReference>
<dbReference type="GO" id="GO:0051287">
    <property type="term" value="F:NAD binding"/>
    <property type="evidence" value="ECO:0007669"/>
    <property type="project" value="InterPro"/>
</dbReference>
<comment type="similarity">
    <text evidence="1 4">Belongs to the D-isomer specific 2-hydroxyacid dehydrogenase family.</text>
</comment>
<evidence type="ECO:0000313" key="8">
    <source>
        <dbReference type="Proteomes" id="UP000272238"/>
    </source>
</evidence>
<evidence type="ECO:0000256" key="1">
    <source>
        <dbReference type="ARBA" id="ARBA00005854"/>
    </source>
</evidence>
<evidence type="ECO:0000256" key="2">
    <source>
        <dbReference type="ARBA" id="ARBA00023002"/>
    </source>
</evidence>
<dbReference type="Proteomes" id="UP000272238">
    <property type="component" value="Unassembled WGS sequence"/>
</dbReference>
<dbReference type="CDD" id="cd05300">
    <property type="entry name" value="2-Hacid_dh_1"/>
    <property type="match status" value="1"/>
</dbReference>
<keyword evidence="2 4" id="KW-0560">Oxidoreductase</keyword>
<evidence type="ECO:0000256" key="4">
    <source>
        <dbReference type="RuleBase" id="RU003719"/>
    </source>
</evidence>
<evidence type="ECO:0000256" key="3">
    <source>
        <dbReference type="ARBA" id="ARBA00023027"/>
    </source>
</evidence>
<dbReference type="AlphaFoldDB" id="A0A494YU54"/>
<dbReference type="SUPFAM" id="SSF52283">
    <property type="entry name" value="Formate/glycerate dehydrogenase catalytic domain-like"/>
    <property type="match status" value="1"/>
</dbReference>
<feature type="domain" description="D-isomer specific 2-hydroxyacid dehydrogenase catalytic" evidence="5">
    <location>
        <begin position="15"/>
        <end position="304"/>
    </location>
</feature>
<evidence type="ECO:0000259" key="5">
    <source>
        <dbReference type="Pfam" id="PF00389"/>
    </source>
</evidence>
<dbReference type="InterPro" id="IPR006139">
    <property type="entry name" value="D-isomer_2_OHA_DH_cat_dom"/>
</dbReference>
<keyword evidence="8" id="KW-1185">Reference proteome</keyword>
<gene>
    <name evidence="7" type="ORF">D8M03_15525</name>
</gene>
<feature type="domain" description="D-isomer specific 2-hydroxyacid dehydrogenase NAD-binding" evidence="6">
    <location>
        <begin position="103"/>
        <end position="278"/>
    </location>
</feature>
<sequence length="316" mass="36160">MMLVYFTFDSRPDLQQQLLDQFPQVTFVFHNEIDNNVLAQADVIVTYGEDLTEDHIEIAQNLKWIFVASAGVEMMPHEKIAEREILVSNVRGIHKKPMAESVLAHILSLKRSLPYIYQNQKNRIWNKRGGNPSELNGSTAFIIGPGAIGAELGRILQAFQVNTIGFNRSGQSAPYMNETYQITELKNHLPKADIVISILPSTKETKHLFQYEHFQLMKDSAIFMNFGRGDLVETDLLIRVLEEKLIGHAVLDVFEEEPLPSNSKLWDLDNITISPHCSSHSTRYLERSFEIFVPSLEKWLKGETDLENKMDILRGY</sequence>
<dbReference type="PANTHER" id="PTHR43333:SF1">
    <property type="entry name" value="D-ISOMER SPECIFIC 2-HYDROXYACID DEHYDROGENASE NAD-BINDING DOMAIN-CONTAINING PROTEIN"/>
    <property type="match status" value="1"/>
</dbReference>
<dbReference type="Gene3D" id="3.40.50.720">
    <property type="entry name" value="NAD(P)-binding Rossmann-like Domain"/>
    <property type="match status" value="2"/>
</dbReference>
<dbReference type="EMBL" id="RBZN01000058">
    <property type="protein sequence ID" value="RKQ13672.1"/>
    <property type="molecule type" value="Genomic_DNA"/>
</dbReference>
<dbReference type="OrthoDB" id="9805416at2"/>
<dbReference type="PANTHER" id="PTHR43333">
    <property type="entry name" value="2-HACID_DH_C DOMAIN-CONTAINING PROTEIN"/>
    <property type="match status" value="1"/>
</dbReference>
<dbReference type="Pfam" id="PF00389">
    <property type="entry name" value="2-Hacid_dh"/>
    <property type="match status" value="1"/>
</dbReference>
<organism evidence="7 8">
    <name type="scientific">Ureibacillus endophyticus</name>
    <dbReference type="NCBI Taxonomy" id="1978490"/>
    <lineage>
        <taxon>Bacteria</taxon>
        <taxon>Bacillati</taxon>
        <taxon>Bacillota</taxon>
        <taxon>Bacilli</taxon>
        <taxon>Bacillales</taxon>
        <taxon>Caryophanaceae</taxon>
        <taxon>Ureibacillus</taxon>
    </lineage>
</organism>
<dbReference type="SUPFAM" id="SSF51735">
    <property type="entry name" value="NAD(P)-binding Rossmann-fold domains"/>
    <property type="match status" value="1"/>
</dbReference>
<dbReference type="InterPro" id="IPR036291">
    <property type="entry name" value="NAD(P)-bd_dom_sf"/>
</dbReference>
<dbReference type="InterPro" id="IPR006140">
    <property type="entry name" value="D-isomer_DH_NAD-bd"/>
</dbReference>
<dbReference type="Pfam" id="PF02826">
    <property type="entry name" value="2-Hacid_dh_C"/>
    <property type="match status" value="1"/>
</dbReference>
<name>A0A494YU54_9BACL</name>
<comment type="caution">
    <text evidence="7">The sequence shown here is derived from an EMBL/GenBank/DDBJ whole genome shotgun (WGS) entry which is preliminary data.</text>
</comment>
<keyword evidence="3" id="KW-0520">NAD</keyword>
<dbReference type="GO" id="GO:0016616">
    <property type="term" value="F:oxidoreductase activity, acting on the CH-OH group of donors, NAD or NADP as acceptor"/>
    <property type="evidence" value="ECO:0007669"/>
    <property type="project" value="InterPro"/>
</dbReference>
<evidence type="ECO:0000259" key="6">
    <source>
        <dbReference type="Pfam" id="PF02826"/>
    </source>
</evidence>
<protein>
    <submittedName>
        <fullName evidence="7">D-2-hydroxyacid dehydrogenase</fullName>
    </submittedName>
</protein>
<evidence type="ECO:0000313" key="7">
    <source>
        <dbReference type="EMBL" id="RKQ13672.1"/>
    </source>
</evidence>